<dbReference type="EMBL" id="CADCTC010000155">
    <property type="protein sequence ID" value="CAA9260647.1"/>
    <property type="molecule type" value="Genomic_DNA"/>
</dbReference>
<feature type="non-terminal residue" evidence="2">
    <location>
        <position position="1"/>
    </location>
</feature>
<evidence type="ECO:0000256" key="1">
    <source>
        <dbReference type="SAM" id="MobiDB-lite"/>
    </source>
</evidence>
<name>A0A6J4IW35_9CHLR</name>
<feature type="region of interest" description="Disordered" evidence="1">
    <location>
        <begin position="1"/>
        <end position="55"/>
    </location>
</feature>
<accession>A0A6J4IW35</accession>
<reference evidence="2" key="1">
    <citation type="submission" date="2020-02" db="EMBL/GenBank/DDBJ databases">
        <authorList>
            <person name="Meier V. D."/>
        </authorList>
    </citation>
    <scope>NUCLEOTIDE SEQUENCE</scope>
    <source>
        <strain evidence="2">AVDCRST_MAG77</strain>
    </source>
</reference>
<evidence type="ECO:0000313" key="2">
    <source>
        <dbReference type="EMBL" id="CAA9260647.1"/>
    </source>
</evidence>
<sequence>DGPDQAAGSRGAGRGRHRIRAAGIARRSCPHRGCHRAGRQNQQRLQLRPEQDGEL</sequence>
<protein>
    <submittedName>
        <fullName evidence="2">Uncharacterized protein</fullName>
    </submittedName>
</protein>
<feature type="compositionally biased region" description="Basic residues" evidence="1">
    <location>
        <begin position="28"/>
        <end position="38"/>
    </location>
</feature>
<dbReference type="AlphaFoldDB" id="A0A6J4IW35"/>
<gene>
    <name evidence="2" type="ORF">AVDCRST_MAG77-2636</name>
</gene>
<feature type="non-terminal residue" evidence="2">
    <location>
        <position position="55"/>
    </location>
</feature>
<organism evidence="2">
    <name type="scientific">uncultured Chloroflexota bacterium</name>
    <dbReference type="NCBI Taxonomy" id="166587"/>
    <lineage>
        <taxon>Bacteria</taxon>
        <taxon>Bacillati</taxon>
        <taxon>Chloroflexota</taxon>
        <taxon>environmental samples</taxon>
    </lineage>
</organism>
<proteinExistence type="predicted"/>